<evidence type="ECO:0000256" key="2">
    <source>
        <dbReference type="ARBA" id="ARBA00012438"/>
    </source>
</evidence>
<keyword evidence="5" id="KW-0418">Kinase</keyword>
<evidence type="ECO:0000313" key="14">
    <source>
        <dbReference type="Proteomes" id="UP001160519"/>
    </source>
</evidence>
<dbReference type="CDD" id="cd17580">
    <property type="entry name" value="REC_2_DhkD-like"/>
    <property type="match status" value="1"/>
</dbReference>
<dbReference type="Gene3D" id="3.40.50.2300">
    <property type="match status" value="1"/>
</dbReference>
<dbReference type="InterPro" id="IPR036097">
    <property type="entry name" value="HisK_dim/P_sf"/>
</dbReference>
<evidence type="ECO:0000259" key="9">
    <source>
        <dbReference type="PROSITE" id="PS50109"/>
    </source>
</evidence>
<dbReference type="Pfam" id="PF00072">
    <property type="entry name" value="Response_reg"/>
    <property type="match status" value="1"/>
</dbReference>
<feature type="domain" description="PAS" evidence="11">
    <location>
        <begin position="314"/>
        <end position="358"/>
    </location>
</feature>
<dbReference type="SUPFAM" id="SSF55785">
    <property type="entry name" value="PYP-like sensor domain (PAS domain)"/>
    <property type="match status" value="3"/>
</dbReference>
<feature type="domain" description="Response regulatory" evidence="10">
    <location>
        <begin position="690"/>
        <end position="806"/>
    </location>
</feature>
<dbReference type="PROSITE" id="PS50110">
    <property type="entry name" value="RESPONSE_REGULATORY"/>
    <property type="match status" value="1"/>
</dbReference>
<dbReference type="InterPro" id="IPR001789">
    <property type="entry name" value="Sig_transdc_resp-reg_receiver"/>
</dbReference>
<dbReference type="Pfam" id="PF08448">
    <property type="entry name" value="PAS_4"/>
    <property type="match status" value="1"/>
</dbReference>
<dbReference type="Pfam" id="PF02518">
    <property type="entry name" value="HATPase_c"/>
    <property type="match status" value="1"/>
</dbReference>
<keyword evidence="7" id="KW-0472">Membrane</keyword>
<dbReference type="PANTHER" id="PTHR43547:SF2">
    <property type="entry name" value="HYBRID SIGNAL TRANSDUCTION HISTIDINE KINASE C"/>
    <property type="match status" value="1"/>
</dbReference>
<gene>
    <name evidence="13" type="ORF">PSU93_15625</name>
</gene>
<dbReference type="AlphaFoldDB" id="A0AA43Q8P0"/>
<dbReference type="SUPFAM" id="SSF52172">
    <property type="entry name" value="CheY-like"/>
    <property type="match status" value="1"/>
</dbReference>
<dbReference type="GO" id="GO:0005886">
    <property type="term" value="C:plasma membrane"/>
    <property type="evidence" value="ECO:0007669"/>
    <property type="project" value="UniProtKB-ARBA"/>
</dbReference>
<dbReference type="Pfam" id="PF13426">
    <property type="entry name" value="PAS_9"/>
    <property type="match status" value="1"/>
</dbReference>
<dbReference type="EC" id="2.7.13.3" evidence="2"/>
<dbReference type="Gene3D" id="2.10.70.100">
    <property type="match status" value="1"/>
</dbReference>
<dbReference type="InterPro" id="IPR000700">
    <property type="entry name" value="PAS-assoc_C"/>
</dbReference>
<dbReference type="InterPro" id="IPR004358">
    <property type="entry name" value="Sig_transdc_His_kin-like_C"/>
</dbReference>
<dbReference type="InterPro" id="IPR013656">
    <property type="entry name" value="PAS_4"/>
</dbReference>
<proteinExistence type="predicted"/>
<dbReference type="SUPFAM" id="SSF47384">
    <property type="entry name" value="Homodimeric domain of signal transducing histidine kinase"/>
    <property type="match status" value="1"/>
</dbReference>
<dbReference type="Pfam" id="PF08447">
    <property type="entry name" value="PAS_3"/>
    <property type="match status" value="1"/>
</dbReference>
<evidence type="ECO:0000256" key="6">
    <source>
        <dbReference type="ARBA" id="ARBA00023012"/>
    </source>
</evidence>
<evidence type="ECO:0000259" key="12">
    <source>
        <dbReference type="PROSITE" id="PS50113"/>
    </source>
</evidence>
<dbReference type="PROSITE" id="PS50112">
    <property type="entry name" value="PAS"/>
    <property type="match status" value="2"/>
</dbReference>
<dbReference type="InterPro" id="IPR000014">
    <property type="entry name" value="PAS"/>
</dbReference>
<evidence type="ECO:0000256" key="4">
    <source>
        <dbReference type="ARBA" id="ARBA00022679"/>
    </source>
</evidence>
<dbReference type="NCBIfam" id="TIGR00229">
    <property type="entry name" value="sensory_box"/>
    <property type="match status" value="2"/>
</dbReference>
<dbReference type="InterPro" id="IPR011006">
    <property type="entry name" value="CheY-like_superfamily"/>
</dbReference>
<dbReference type="Gene3D" id="3.30.565.10">
    <property type="entry name" value="Histidine kinase-like ATPase, C-terminal domain"/>
    <property type="match status" value="1"/>
</dbReference>
<feature type="domain" description="PAC" evidence="12">
    <location>
        <begin position="260"/>
        <end position="313"/>
    </location>
</feature>
<reference evidence="13" key="1">
    <citation type="submission" date="2023-01" db="EMBL/GenBank/DDBJ databases">
        <title>Biogeochemical cycle of methane in antarctic sediments.</title>
        <authorList>
            <person name="Roldan D.M."/>
            <person name="Menes R.J."/>
        </authorList>
    </citation>
    <scope>NUCLEOTIDE SEQUENCE [LARGE SCALE GENOMIC DNA]</scope>
    <source>
        <strain evidence="13">K-2018 MAG008</strain>
    </source>
</reference>
<dbReference type="PROSITE" id="PS50109">
    <property type="entry name" value="HIS_KIN"/>
    <property type="match status" value="1"/>
</dbReference>
<keyword evidence="4" id="KW-0808">Transferase</keyword>
<dbReference type="GO" id="GO:0000155">
    <property type="term" value="F:phosphorelay sensor kinase activity"/>
    <property type="evidence" value="ECO:0007669"/>
    <property type="project" value="InterPro"/>
</dbReference>
<dbReference type="FunFam" id="3.30.565.10:FF:000006">
    <property type="entry name" value="Sensor histidine kinase WalK"/>
    <property type="match status" value="1"/>
</dbReference>
<evidence type="ECO:0000256" key="3">
    <source>
        <dbReference type="ARBA" id="ARBA00022553"/>
    </source>
</evidence>
<dbReference type="SMART" id="SM00388">
    <property type="entry name" value="HisKA"/>
    <property type="match status" value="1"/>
</dbReference>
<dbReference type="InterPro" id="IPR003594">
    <property type="entry name" value="HATPase_dom"/>
</dbReference>
<dbReference type="PRINTS" id="PR00344">
    <property type="entry name" value="BCTRLSENSOR"/>
</dbReference>
<dbReference type="Gene3D" id="3.30.450.20">
    <property type="entry name" value="PAS domain"/>
    <property type="match status" value="3"/>
</dbReference>
<feature type="domain" description="Histidine kinase" evidence="9">
    <location>
        <begin position="451"/>
        <end position="669"/>
    </location>
</feature>
<evidence type="ECO:0000259" key="10">
    <source>
        <dbReference type="PROSITE" id="PS50110"/>
    </source>
</evidence>
<dbReference type="SMART" id="SM00448">
    <property type="entry name" value="REC"/>
    <property type="match status" value="1"/>
</dbReference>
<dbReference type="SMART" id="SM00387">
    <property type="entry name" value="HATPase_c"/>
    <property type="match status" value="1"/>
</dbReference>
<keyword evidence="3 8" id="KW-0597">Phosphoprotein</keyword>
<dbReference type="CDD" id="cd00082">
    <property type="entry name" value="HisKA"/>
    <property type="match status" value="1"/>
</dbReference>
<dbReference type="InterPro" id="IPR035965">
    <property type="entry name" value="PAS-like_dom_sf"/>
</dbReference>
<dbReference type="InterPro" id="IPR005467">
    <property type="entry name" value="His_kinase_dom"/>
</dbReference>
<dbReference type="SUPFAM" id="SSF55874">
    <property type="entry name" value="ATPase domain of HSP90 chaperone/DNA topoisomerase II/histidine kinase"/>
    <property type="match status" value="1"/>
</dbReference>
<keyword evidence="6" id="KW-0902">Two-component regulatory system</keyword>
<feature type="domain" description="PAS" evidence="11">
    <location>
        <begin position="63"/>
        <end position="133"/>
    </location>
</feature>
<evidence type="ECO:0000313" key="13">
    <source>
        <dbReference type="EMBL" id="MDI1232562.1"/>
    </source>
</evidence>
<dbReference type="PROSITE" id="PS50113">
    <property type="entry name" value="PAC"/>
    <property type="match status" value="2"/>
</dbReference>
<sequence length="813" mass="90737">MNNALINLNALLTEADAQPTKDSLTDLVTPPVDVLLHELQIHQIELEMQNEALRQSHLDLEASRARYLNLYEFAPVAYLTLTHEGLIHEINLTGAALLGIERRELIDRHFSAIVAPKDADRWYLLFKKLMRHEEEKHTVELLLRRSNNADFHAQLNCQRVTTDLNALAMHISLTDITKYKHAEEALRKSQRDLNHAQAVAHIGSWRIDLSNNKLEWSDETFRIFGIAKGVPLTYPLFLDCIHPADRQLVDAAWKYALVGKPYDIEHRIIVDQKIKWVREQAEIECDDDGSLLSGFGTTEDITEIKSSQEALQHERAFLRQVIDAVPNVIFVKDREGRFLLGNQALAQCYGTSTEGLIGLTEESLNANVDEVTRFYQNDLLVINSCMPQFIPDEKVTHADGSVHWYNSVKIPLIDNNKCNKVLGVATDITDSKRTAEALRLANQRKDEFLAMLAHELRNPLAPIRNTVQLLNRQKITDPTLAKACHVIDHQVTHMVRLLDDLLDVARYIQGKIRLQVEHLELTDIINNAVETSYPLIESRGQALIINQTATPQWIQGDRVRLAQVLSNLLNNAAKYTNEGGKITLSVTQEGSDVVIDIRDTGVGIAPEILPQIFDLFIQADHSLAHSQGGLGIGLTLVRQLVEKHGGTVTAASAGIGHGSTFSVRLPAVSKASSVVAVEITESVLLTPKYRILVVDDYNDAAESLMMVLEAEGHQVEIANFGIKAIEQAPVFHPQVVLLDIGLPDLNGYEVAKKLRTLPETQNALLIALTGYGQPADIELAQSAGFNHYLLKPVDFERLFALLASSPEEHSDKN</sequence>
<dbReference type="Proteomes" id="UP001160519">
    <property type="component" value="Unassembled WGS sequence"/>
</dbReference>
<name>A0AA43Q8P0_9GAMM</name>
<feature type="modified residue" description="4-aspartylphosphate" evidence="8">
    <location>
        <position position="739"/>
    </location>
</feature>
<dbReference type="Pfam" id="PF00512">
    <property type="entry name" value="HisKA"/>
    <property type="match status" value="1"/>
</dbReference>
<evidence type="ECO:0000259" key="11">
    <source>
        <dbReference type="PROSITE" id="PS50112"/>
    </source>
</evidence>
<evidence type="ECO:0000256" key="8">
    <source>
        <dbReference type="PROSITE-ProRule" id="PRU00169"/>
    </source>
</evidence>
<comment type="caution">
    <text evidence="13">The sequence shown here is derived from an EMBL/GenBank/DDBJ whole genome shotgun (WGS) entry which is preliminary data.</text>
</comment>
<dbReference type="SMART" id="SM00091">
    <property type="entry name" value="PAS"/>
    <property type="match status" value="3"/>
</dbReference>
<dbReference type="PANTHER" id="PTHR43547">
    <property type="entry name" value="TWO-COMPONENT HISTIDINE KINASE"/>
    <property type="match status" value="1"/>
</dbReference>
<organism evidence="13 14">
    <name type="scientific">Candidatus Methylobacter titanis</name>
    <dbReference type="NCBI Taxonomy" id="3053457"/>
    <lineage>
        <taxon>Bacteria</taxon>
        <taxon>Pseudomonadati</taxon>
        <taxon>Pseudomonadota</taxon>
        <taxon>Gammaproteobacteria</taxon>
        <taxon>Methylococcales</taxon>
        <taxon>Methylococcaceae</taxon>
        <taxon>Methylobacter</taxon>
    </lineage>
</organism>
<evidence type="ECO:0000256" key="7">
    <source>
        <dbReference type="ARBA" id="ARBA00023136"/>
    </source>
</evidence>
<dbReference type="InterPro" id="IPR013655">
    <property type="entry name" value="PAS_fold_3"/>
</dbReference>
<dbReference type="Gene3D" id="1.10.287.130">
    <property type="match status" value="1"/>
</dbReference>
<keyword evidence="14" id="KW-1185">Reference proteome</keyword>
<dbReference type="InterPro" id="IPR003661">
    <property type="entry name" value="HisK_dim/P_dom"/>
</dbReference>
<accession>A0AA43Q8P0</accession>
<feature type="domain" description="PAC" evidence="12">
    <location>
        <begin position="389"/>
        <end position="440"/>
    </location>
</feature>
<comment type="catalytic activity">
    <reaction evidence="1">
        <text>ATP + protein L-histidine = ADP + protein N-phospho-L-histidine.</text>
        <dbReference type="EC" id="2.7.13.3"/>
    </reaction>
</comment>
<evidence type="ECO:0000256" key="1">
    <source>
        <dbReference type="ARBA" id="ARBA00000085"/>
    </source>
</evidence>
<dbReference type="CDD" id="cd00130">
    <property type="entry name" value="PAS"/>
    <property type="match status" value="2"/>
</dbReference>
<dbReference type="InterPro" id="IPR036890">
    <property type="entry name" value="HATPase_C_sf"/>
</dbReference>
<protein>
    <recommendedName>
        <fullName evidence="2">histidine kinase</fullName>
        <ecNumber evidence="2">2.7.13.3</ecNumber>
    </recommendedName>
</protein>
<dbReference type="FunFam" id="1.10.287.130:FF:000001">
    <property type="entry name" value="Two-component sensor histidine kinase"/>
    <property type="match status" value="1"/>
</dbReference>
<evidence type="ECO:0000256" key="5">
    <source>
        <dbReference type="ARBA" id="ARBA00022777"/>
    </source>
</evidence>
<dbReference type="EMBL" id="JAQSDF010000106">
    <property type="protein sequence ID" value="MDI1232562.1"/>
    <property type="molecule type" value="Genomic_DNA"/>
</dbReference>